<dbReference type="AlphaFoldDB" id="I7A5C4"/>
<dbReference type="HOGENOM" id="CLU_029848_0_0_10"/>
<dbReference type="Proteomes" id="UP000009011">
    <property type="component" value="Chromosome"/>
</dbReference>
<feature type="active site" description="Proton acceptor" evidence="8">
    <location>
        <position position="13"/>
    </location>
</feature>
<proteinExistence type="inferred from homology"/>
<feature type="binding site" description="in other chain" evidence="8">
    <location>
        <begin position="38"/>
        <end position="41"/>
    </location>
    <ligand>
        <name>IMP</name>
        <dbReference type="ChEBI" id="CHEBI:58053"/>
        <note>ligand shared between dimeric partners</note>
    </ligand>
</feature>
<dbReference type="SUPFAM" id="SSF52540">
    <property type="entry name" value="P-loop containing nucleoside triphosphate hydrolases"/>
    <property type="match status" value="1"/>
</dbReference>
<keyword evidence="4 8" id="KW-0547">Nucleotide-binding</keyword>
<dbReference type="InterPro" id="IPR027417">
    <property type="entry name" value="P-loop_NTPase"/>
</dbReference>
<dbReference type="GO" id="GO:0046040">
    <property type="term" value="P:IMP metabolic process"/>
    <property type="evidence" value="ECO:0007669"/>
    <property type="project" value="TreeGrafter"/>
</dbReference>
<comment type="cofactor">
    <cofactor evidence="8">
        <name>Mg(2+)</name>
        <dbReference type="ChEBI" id="CHEBI:18420"/>
    </cofactor>
    <text evidence="8">Binds 1 Mg(2+) ion per subunit.</text>
</comment>
<dbReference type="FunFam" id="1.10.300.10:FF:000001">
    <property type="entry name" value="Adenylosuccinate synthetase"/>
    <property type="match status" value="1"/>
</dbReference>
<feature type="binding site" evidence="8">
    <location>
        <position position="141"/>
    </location>
    <ligand>
        <name>IMP</name>
        <dbReference type="ChEBI" id="CHEBI:58053"/>
        <note>ligand shared between dimeric partners</note>
    </ligand>
</feature>
<feature type="active site" description="Proton donor" evidence="8">
    <location>
        <position position="41"/>
    </location>
</feature>
<dbReference type="GO" id="GO:0004019">
    <property type="term" value="F:adenylosuccinate synthase activity"/>
    <property type="evidence" value="ECO:0007669"/>
    <property type="project" value="UniProtKB-UniRule"/>
</dbReference>
<keyword evidence="2 8" id="KW-0436">Ligase</keyword>
<dbReference type="GO" id="GO:0005525">
    <property type="term" value="F:GTP binding"/>
    <property type="evidence" value="ECO:0007669"/>
    <property type="project" value="UniProtKB-UniRule"/>
</dbReference>
<dbReference type="RefSeq" id="WP_014856518.1">
    <property type="nucleotide sequence ID" value="NC_018178.1"/>
</dbReference>
<evidence type="ECO:0000256" key="10">
    <source>
        <dbReference type="RuleBase" id="RU000520"/>
    </source>
</evidence>
<sequence length="422" mass="46567">MSVTVIVGSQWGDEGKGKIVDILSEQFDIVARYQGGANAGHTVQVGEKQYILHLIPSGILRENIICVIGNGVVIDPKALLEEINLLENMGINIKGRLFISHNAHLIMPYHKLLDSLSESGSSKIGTTGRGIGPCYIDKYARKGIKIVDLLDKKALEEKIKLNLAEKNTIIRKIYNREELDVDEIIKEYTEFDRIIDQYITDTSALLNNAINEGKSVLLEGAQGTLLDVDFGTYPYVTSSNPTSGGAATGTGIPPTKIDSVIGIVKAYTTRVGLGPFPTELDGTQADELRKAGVEFGATTGRPRRCGWYDAFLVNYSRMINGIERAAITKLDVLSYLDEIKVCVGYEINGKKLKSYPTDVNRLESVTPVYETLKGWKKDISKVRYYDDLPSEAKEYLTFISQQSGFEIKMISVGPARSQTIEL</sequence>
<dbReference type="NCBIfam" id="TIGR00184">
    <property type="entry name" value="purA"/>
    <property type="match status" value="1"/>
</dbReference>
<evidence type="ECO:0000313" key="11">
    <source>
        <dbReference type="EMBL" id="AFN75086.1"/>
    </source>
</evidence>
<dbReference type="InterPro" id="IPR001114">
    <property type="entry name" value="Adenylosuccinate_synthetase"/>
</dbReference>
<keyword evidence="12" id="KW-1185">Reference proteome</keyword>
<reference evidence="11 12" key="1">
    <citation type="journal article" date="2013" name="PLoS ONE">
        <title>Genomic analysis of Melioribacter roseus, facultatively anaerobic organotrophic bacterium representing a novel deep lineage within Bacteriodetes/Chlorobi group.</title>
        <authorList>
            <person name="Kadnikov V.V."/>
            <person name="Mardanov A.V."/>
            <person name="Podosokorskaya O.A."/>
            <person name="Gavrilov S.N."/>
            <person name="Kublanov I.V."/>
            <person name="Beletsky A.V."/>
            <person name="Bonch-Osmolovskaya E.A."/>
            <person name="Ravin N.V."/>
        </authorList>
    </citation>
    <scope>NUCLEOTIDE SEQUENCE [LARGE SCALE GENOMIC DNA]</scope>
    <source>
        <strain evidence="12">JCM 17771 / P3M-2</strain>
    </source>
</reference>
<keyword evidence="6 8" id="KW-0460">Magnesium</keyword>
<evidence type="ECO:0000256" key="4">
    <source>
        <dbReference type="ARBA" id="ARBA00022741"/>
    </source>
</evidence>
<dbReference type="eggNOG" id="COG0104">
    <property type="taxonomic scope" value="Bacteria"/>
</dbReference>
<gene>
    <name evidence="8" type="primary">purA</name>
    <name evidence="11" type="ordered locus">MROS_1853</name>
</gene>
<dbReference type="PROSITE" id="PS00513">
    <property type="entry name" value="ADENYLOSUCCIN_SYN_2"/>
    <property type="match status" value="1"/>
</dbReference>
<dbReference type="InterPro" id="IPR042109">
    <property type="entry name" value="Adenylosuccinate_synth_dom1"/>
</dbReference>
<evidence type="ECO:0000256" key="1">
    <source>
        <dbReference type="ARBA" id="ARBA00011738"/>
    </source>
</evidence>
<dbReference type="EMBL" id="CP003557">
    <property type="protein sequence ID" value="AFN75086.1"/>
    <property type="molecule type" value="Genomic_DNA"/>
</dbReference>
<name>I7A5C4_MELRP</name>
<accession>I7A5C4</accession>
<dbReference type="UniPathway" id="UPA00075">
    <property type="reaction ID" value="UER00335"/>
</dbReference>
<feature type="binding site" description="in other chain" evidence="8">
    <location>
        <begin position="13"/>
        <end position="16"/>
    </location>
    <ligand>
        <name>IMP</name>
        <dbReference type="ChEBI" id="CHEBI:58053"/>
        <note>ligand shared between dimeric partners</note>
    </ligand>
</feature>
<evidence type="ECO:0000256" key="9">
    <source>
        <dbReference type="PROSITE-ProRule" id="PRU10134"/>
    </source>
</evidence>
<feature type="binding site" evidence="8">
    <location>
        <position position="303"/>
    </location>
    <ligand>
        <name>GTP</name>
        <dbReference type="ChEBI" id="CHEBI:37565"/>
    </ligand>
</feature>
<comment type="subcellular location">
    <subcellularLocation>
        <location evidence="8">Cytoplasm</location>
    </subcellularLocation>
</comment>
<comment type="pathway">
    <text evidence="8 10">Purine metabolism; AMP biosynthesis via de novo pathway; AMP from IMP: step 1/2.</text>
</comment>
<dbReference type="GO" id="GO:0000287">
    <property type="term" value="F:magnesium ion binding"/>
    <property type="evidence" value="ECO:0007669"/>
    <property type="project" value="UniProtKB-UniRule"/>
</dbReference>
<comment type="catalytic activity">
    <reaction evidence="8 10">
        <text>IMP + L-aspartate + GTP = N(6)-(1,2-dicarboxyethyl)-AMP + GDP + phosphate + 2 H(+)</text>
        <dbReference type="Rhea" id="RHEA:15753"/>
        <dbReference type="ChEBI" id="CHEBI:15378"/>
        <dbReference type="ChEBI" id="CHEBI:29991"/>
        <dbReference type="ChEBI" id="CHEBI:37565"/>
        <dbReference type="ChEBI" id="CHEBI:43474"/>
        <dbReference type="ChEBI" id="CHEBI:57567"/>
        <dbReference type="ChEBI" id="CHEBI:58053"/>
        <dbReference type="ChEBI" id="CHEBI:58189"/>
        <dbReference type="EC" id="6.3.4.4"/>
    </reaction>
</comment>
<organism evidence="11 12">
    <name type="scientific">Melioribacter roseus (strain DSM 23840 / JCM 17771 / VKM B-2668 / P3M-2)</name>
    <dbReference type="NCBI Taxonomy" id="1191523"/>
    <lineage>
        <taxon>Bacteria</taxon>
        <taxon>Pseudomonadati</taxon>
        <taxon>Ignavibacteriota</taxon>
        <taxon>Ignavibacteria</taxon>
        <taxon>Ignavibacteriales</taxon>
        <taxon>Melioribacteraceae</taxon>
        <taxon>Melioribacter</taxon>
    </lineage>
</organism>
<protein>
    <recommendedName>
        <fullName evidence="8 10">Adenylosuccinate synthetase</fullName>
        <shortName evidence="8">AMPSase</shortName>
        <shortName evidence="8">AdSS</shortName>
        <ecNumber evidence="8 10">6.3.4.4</ecNumber>
    </recommendedName>
    <alternativeName>
        <fullName evidence="8">IMP--aspartate ligase</fullName>
    </alternativeName>
</protein>
<dbReference type="PANTHER" id="PTHR11846">
    <property type="entry name" value="ADENYLOSUCCINATE SYNTHETASE"/>
    <property type="match status" value="1"/>
</dbReference>
<feature type="active site" evidence="9">
    <location>
        <position position="138"/>
    </location>
</feature>
<dbReference type="NCBIfam" id="NF002223">
    <property type="entry name" value="PRK01117.1"/>
    <property type="match status" value="1"/>
</dbReference>
<feature type="binding site" evidence="8">
    <location>
        <begin position="40"/>
        <end position="42"/>
    </location>
    <ligand>
        <name>GTP</name>
        <dbReference type="ChEBI" id="CHEBI:37565"/>
    </ligand>
</feature>
<feature type="binding site" evidence="8">
    <location>
        <position position="13"/>
    </location>
    <ligand>
        <name>Mg(2+)</name>
        <dbReference type="ChEBI" id="CHEBI:18420"/>
    </ligand>
</feature>
<dbReference type="Gene3D" id="3.40.440.10">
    <property type="entry name" value="Adenylosuccinate Synthetase, subunit A, domain 1"/>
    <property type="match status" value="1"/>
</dbReference>
<comment type="function">
    <text evidence="8">Plays an important role in the de novo pathway of purine nucleotide biosynthesis. Catalyzes the first committed step in the biosynthesis of AMP from IMP.</text>
</comment>
<evidence type="ECO:0000256" key="8">
    <source>
        <dbReference type="HAMAP-Rule" id="MF_00011"/>
    </source>
</evidence>
<evidence type="ECO:0000256" key="2">
    <source>
        <dbReference type="ARBA" id="ARBA00022598"/>
    </source>
</evidence>
<dbReference type="Gene3D" id="1.10.300.10">
    <property type="entry name" value="Adenylosuccinate Synthetase, subunit A, domain 2"/>
    <property type="match status" value="1"/>
</dbReference>
<feature type="binding site" evidence="8">
    <location>
        <begin position="297"/>
        <end position="303"/>
    </location>
    <ligand>
        <name>substrate</name>
    </ligand>
</feature>
<dbReference type="STRING" id="1191523.MROS_1853"/>
<dbReference type="InterPro" id="IPR042110">
    <property type="entry name" value="Adenylosuccinate_synth_dom2"/>
</dbReference>
<dbReference type="HAMAP" id="MF_00011">
    <property type="entry name" value="Adenylosucc_synth"/>
    <property type="match status" value="1"/>
</dbReference>
<comment type="subunit">
    <text evidence="1 8">Homodimer.</text>
</comment>
<dbReference type="SMART" id="SM00788">
    <property type="entry name" value="Adenylsucc_synt"/>
    <property type="match status" value="1"/>
</dbReference>
<dbReference type="InterPro" id="IPR042111">
    <property type="entry name" value="Adenylosuccinate_synth_dom3"/>
</dbReference>
<dbReference type="Pfam" id="PF00709">
    <property type="entry name" value="Adenylsucc_synt"/>
    <property type="match status" value="1"/>
</dbReference>
<dbReference type="EC" id="6.3.4.4" evidence="8 10"/>
<dbReference type="InterPro" id="IPR033128">
    <property type="entry name" value="Adenylosuccin_syn_Lys_AS"/>
</dbReference>
<dbReference type="PANTHER" id="PTHR11846:SF0">
    <property type="entry name" value="ADENYLOSUCCINATE SYNTHETASE"/>
    <property type="match status" value="1"/>
</dbReference>
<dbReference type="InterPro" id="IPR018220">
    <property type="entry name" value="Adenylosuccin_syn_GTP-bd"/>
</dbReference>
<feature type="binding site" evidence="8">
    <location>
        <begin position="12"/>
        <end position="18"/>
    </location>
    <ligand>
        <name>GTP</name>
        <dbReference type="ChEBI" id="CHEBI:37565"/>
    </ligand>
</feature>
<feature type="binding site" description="in other chain" evidence="8">
    <location>
        <position position="222"/>
    </location>
    <ligand>
        <name>IMP</name>
        <dbReference type="ChEBI" id="CHEBI:58053"/>
        <note>ligand shared between dimeric partners</note>
    </ligand>
</feature>
<evidence type="ECO:0000256" key="5">
    <source>
        <dbReference type="ARBA" id="ARBA00022755"/>
    </source>
</evidence>
<feature type="binding site" description="in other chain" evidence="8">
    <location>
        <position position="301"/>
    </location>
    <ligand>
        <name>IMP</name>
        <dbReference type="ChEBI" id="CHEBI:58053"/>
        <note>ligand shared between dimeric partners</note>
    </ligand>
</feature>
<dbReference type="KEGG" id="mro:MROS_1853"/>
<feature type="binding site" description="in other chain" evidence="8">
    <location>
        <position position="237"/>
    </location>
    <ligand>
        <name>IMP</name>
        <dbReference type="ChEBI" id="CHEBI:58053"/>
        <note>ligand shared between dimeric partners</note>
    </ligand>
</feature>
<evidence type="ECO:0000256" key="6">
    <source>
        <dbReference type="ARBA" id="ARBA00022842"/>
    </source>
</evidence>
<dbReference type="OrthoDB" id="9807553at2"/>
<keyword evidence="3 8" id="KW-0479">Metal-binding</keyword>
<keyword evidence="8" id="KW-0963">Cytoplasm</keyword>
<dbReference type="GO" id="GO:0044208">
    <property type="term" value="P:'de novo' AMP biosynthetic process"/>
    <property type="evidence" value="ECO:0007669"/>
    <property type="project" value="UniProtKB-UniRule"/>
</dbReference>
<feature type="binding site" evidence="8">
    <location>
        <begin position="411"/>
        <end position="413"/>
    </location>
    <ligand>
        <name>GTP</name>
        <dbReference type="ChEBI" id="CHEBI:37565"/>
    </ligand>
</feature>
<feature type="binding site" description="in other chain" evidence="8">
    <location>
        <position position="127"/>
    </location>
    <ligand>
        <name>IMP</name>
        <dbReference type="ChEBI" id="CHEBI:58053"/>
        <note>ligand shared between dimeric partners</note>
    </ligand>
</feature>
<feature type="binding site" evidence="8">
    <location>
        <position position="40"/>
    </location>
    <ligand>
        <name>Mg(2+)</name>
        <dbReference type="ChEBI" id="CHEBI:18420"/>
    </ligand>
</feature>
<dbReference type="CDD" id="cd03108">
    <property type="entry name" value="AdSS"/>
    <property type="match status" value="1"/>
</dbReference>
<dbReference type="PATRIC" id="fig|1191523.3.peg.1964"/>
<evidence type="ECO:0000256" key="7">
    <source>
        <dbReference type="ARBA" id="ARBA00023134"/>
    </source>
</evidence>
<dbReference type="GO" id="GO:0005737">
    <property type="term" value="C:cytoplasm"/>
    <property type="evidence" value="ECO:0007669"/>
    <property type="project" value="UniProtKB-SubCell"/>
</dbReference>
<dbReference type="FunFam" id="3.90.170.10:FF:000001">
    <property type="entry name" value="Adenylosuccinate synthetase"/>
    <property type="match status" value="1"/>
</dbReference>
<evidence type="ECO:0000256" key="3">
    <source>
        <dbReference type="ARBA" id="ARBA00022723"/>
    </source>
</evidence>
<dbReference type="PROSITE" id="PS01266">
    <property type="entry name" value="ADENYLOSUCCIN_SYN_1"/>
    <property type="match status" value="1"/>
</dbReference>
<dbReference type="Gene3D" id="3.90.170.10">
    <property type="entry name" value="Adenylosuccinate Synthetase, subunit A, domain 3"/>
    <property type="match status" value="1"/>
</dbReference>
<keyword evidence="7 8" id="KW-0342">GTP-binding</keyword>
<keyword evidence="5 8" id="KW-0658">Purine biosynthesis</keyword>
<feature type="binding site" evidence="8">
    <location>
        <begin position="329"/>
        <end position="331"/>
    </location>
    <ligand>
        <name>GTP</name>
        <dbReference type="ChEBI" id="CHEBI:37565"/>
    </ligand>
</feature>
<comment type="similarity">
    <text evidence="8 10">Belongs to the adenylosuccinate synthetase family.</text>
</comment>
<evidence type="ECO:0000313" key="12">
    <source>
        <dbReference type="Proteomes" id="UP000009011"/>
    </source>
</evidence>